<gene>
    <name evidence="2" type="ORF">BRADI_2g26250v3</name>
</gene>
<sequence length="96" mass="10516">MVLMACGHCGPLRRIRMEGEFFSCDSCGKVLDQRRRHAVLQAQQRRRRRWRLGLRKKRDERAVAGGGGGGMVGGRSGSGAPDAESDTGVCFTVELP</sequence>
<dbReference type="OMA" id="SAMCWCA"/>
<dbReference type="HOGENOM" id="CLU_184753_0_0_1"/>
<dbReference type="InParanoid" id="I1HJQ8"/>
<protein>
    <submittedName>
        <fullName evidence="2 3">Uncharacterized protein</fullName>
    </submittedName>
</protein>
<evidence type="ECO:0000313" key="3">
    <source>
        <dbReference type="EnsemblPlants" id="PNT71312"/>
    </source>
</evidence>
<organism evidence="3">
    <name type="scientific">Brachypodium distachyon</name>
    <name type="common">Purple false brome</name>
    <name type="synonym">Trachynia distachya</name>
    <dbReference type="NCBI Taxonomy" id="15368"/>
    <lineage>
        <taxon>Eukaryota</taxon>
        <taxon>Viridiplantae</taxon>
        <taxon>Streptophyta</taxon>
        <taxon>Embryophyta</taxon>
        <taxon>Tracheophyta</taxon>
        <taxon>Spermatophyta</taxon>
        <taxon>Magnoliopsida</taxon>
        <taxon>Liliopsida</taxon>
        <taxon>Poales</taxon>
        <taxon>Poaceae</taxon>
        <taxon>BOP clade</taxon>
        <taxon>Pooideae</taxon>
        <taxon>Stipodae</taxon>
        <taxon>Brachypodieae</taxon>
        <taxon>Brachypodium</taxon>
    </lineage>
</organism>
<name>I1HJQ8_BRADI</name>
<dbReference type="OrthoDB" id="692572at2759"/>
<evidence type="ECO:0000313" key="4">
    <source>
        <dbReference type="Proteomes" id="UP000008810"/>
    </source>
</evidence>
<dbReference type="AlphaFoldDB" id="I1HJQ8"/>
<evidence type="ECO:0000313" key="2">
    <source>
        <dbReference type="EMBL" id="PNT71312.1"/>
    </source>
</evidence>
<reference evidence="2" key="2">
    <citation type="submission" date="2017-06" db="EMBL/GenBank/DDBJ databases">
        <title>WGS assembly of Brachypodium distachyon.</title>
        <authorList>
            <consortium name="The International Brachypodium Initiative"/>
            <person name="Lucas S."/>
            <person name="Harmon-Smith M."/>
            <person name="Lail K."/>
            <person name="Tice H."/>
            <person name="Grimwood J."/>
            <person name="Bruce D."/>
            <person name="Barry K."/>
            <person name="Shu S."/>
            <person name="Lindquist E."/>
            <person name="Wang M."/>
            <person name="Pitluck S."/>
            <person name="Vogel J.P."/>
            <person name="Garvin D.F."/>
            <person name="Mockler T.C."/>
            <person name="Schmutz J."/>
            <person name="Rokhsar D."/>
            <person name="Bevan M.W."/>
        </authorList>
    </citation>
    <scope>NUCLEOTIDE SEQUENCE</scope>
    <source>
        <strain evidence="2">Bd21</strain>
    </source>
</reference>
<dbReference type="EMBL" id="CM000881">
    <property type="protein sequence ID" value="PNT71312.1"/>
    <property type="molecule type" value="Genomic_DNA"/>
</dbReference>
<dbReference type="Gramene" id="PNT71312">
    <property type="protein sequence ID" value="PNT71312"/>
    <property type="gene ID" value="BRADI_2g26250v3"/>
</dbReference>
<keyword evidence="4" id="KW-1185">Reference proteome</keyword>
<dbReference type="EnsemblPlants" id="PNT71312">
    <property type="protein sequence ID" value="PNT71312"/>
    <property type="gene ID" value="BRADI_2g26250v3"/>
</dbReference>
<accession>I1HJQ8</accession>
<evidence type="ECO:0000256" key="1">
    <source>
        <dbReference type="SAM" id="MobiDB-lite"/>
    </source>
</evidence>
<proteinExistence type="predicted"/>
<feature type="region of interest" description="Disordered" evidence="1">
    <location>
        <begin position="61"/>
        <end position="87"/>
    </location>
</feature>
<dbReference type="Proteomes" id="UP000008810">
    <property type="component" value="Chromosome 2"/>
</dbReference>
<reference evidence="2 3" key="1">
    <citation type="journal article" date="2010" name="Nature">
        <title>Genome sequencing and analysis of the model grass Brachypodium distachyon.</title>
        <authorList>
            <consortium name="International Brachypodium Initiative"/>
        </authorList>
    </citation>
    <scope>NUCLEOTIDE SEQUENCE [LARGE SCALE GENOMIC DNA]</scope>
    <source>
        <strain evidence="2 3">Bd21</strain>
    </source>
</reference>
<reference evidence="3" key="3">
    <citation type="submission" date="2018-08" db="UniProtKB">
        <authorList>
            <consortium name="EnsemblPlants"/>
        </authorList>
    </citation>
    <scope>IDENTIFICATION</scope>
    <source>
        <strain evidence="3">cv. Bd21</strain>
    </source>
</reference>
<feature type="compositionally biased region" description="Gly residues" evidence="1">
    <location>
        <begin position="64"/>
        <end position="77"/>
    </location>
</feature>